<feature type="DNA-binding region" description="OmpR/PhoB-type" evidence="2">
    <location>
        <begin position="1"/>
        <end position="74"/>
    </location>
</feature>
<dbReference type="SUPFAM" id="SSF48452">
    <property type="entry name" value="TPR-like"/>
    <property type="match status" value="1"/>
</dbReference>
<feature type="domain" description="OmpR/PhoB-type" evidence="4">
    <location>
        <begin position="1"/>
        <end position="74"/>
    </location>
</feature>
<feature type="transmembrane region" description="Helical" evidence="3">
    <location>
        <begin position="101"/>
        <end position="120"/>
    </location>
</feature>
<dbReference type="InterPro" id="IPR001867">
    <property type="entry name" value="OmpR/PhoB-type_DNA-bd"/>
</dbReference>
<dbReference type="Proteomes" id="UP001595962">
    <property type="component" value="Unassembled WGS sequence"/>
</dbReference>
<keyword evidence="6" id="KW-1185">Reference proteome</keyword>
<keyword evidence="3" id="KW-0812">Transmembrane</keyword>
<keyword evidence="1 2" id="KW-0238">DNA-binding</keyword>
<evidence type="ECO:0000313" key="6">
    <source>
        <dbReference type="Proteomes" id="UP001595962"/>
    </source>
</evidence>
<evidence type="ECO:0000256" key="2">
    <source>
        <dbReference type="PROSITE-ProRule" id="PRU01091"/>
    </source>
</evidence>
<dbReference type="InterPro" id="IPR036388">
    <property type="entry name" value="WH-like_DNA-bd_sf"/>
</dbReference>
<dbReference type="SUPFAM" id="SSF46894">
    <property type="entry name" value="C-terminal effector domain of the bipartite response regulators"/>
    <property type="match status" value="1"/>
</dbReference>
<name>A0ABV9JQT5_9GAMM</name>
<reference evidence="6" key="1">
    <citation type="journal article" date="2019" name="Int. J. Syst. Evol. Microbiol.">
        <title>The Global Catalogue of Microorganisms (GCM) 10K type strain sequencing project: providing services to taxonomists for standard genome sequencing and annotation.</title>
        <authorList>
            <consortium name="The Broad Institute Genomics Platform"/>
            <consortium name="The Broad Institute Genome Sequencing Center for Infectious Disease"/>
            <person name="Wu L."/>
            <person name="Ma J."/>
        </authorList>
    </citation>
    <scope>NUCLEOTIDE SEQUENCE [LARGE SCALE GENOMIC DNA]</scope>
    <source>
        <strain evidence="6">DT28</strain>
    </source>
</reference>
<proteinExistence type="predicted"/>
<evidence type="ECO:0000256" key="1">
    <source>
        <dbReference type="ARBA" id="ARBA00023125"/>
    </source>
</evidence>
<dbReference type="CDD" id="cd00383">
    <property type="entry name" value="trans_reg_C"/>
    <property type="match status" value="1"/>
</dbReference>
<protein>
    <submittedName>
        <fullName evidence="5">Winged helix-turn-helix domain-containing protein</fullName>
    </submittedName>
</protein>
<dbReference type="Pfam" id="PF00486">
    <property type="entry name" value="Trans_reg_C"/>
    <property type="match status" value="1"/>
</dbReference>
<dbReference type="InterPro" id="IPR011990">
    <property type="entry name" value="TPR-like_helical_dom_sf"/>
</dbReference>
<comment type="caution">
    <text evidence="5">The sequence shown here is derived from an EMBL/GenBank/DDBJ whole genome shotgun (WGS) entry which is preliminary data.</text>
</comment>
<dbReference type="InterPro" id="IPR016032">
    <property type="entry name" value="Sig_transdc_resp-reg_C-effctor"/>
</dbReference>
<dbReference type="SMART" id="SM00862">
    <property type="entry name" value="Trans_reg_C"/>
    <property type="match status" value="1"/>
</dbReference>
<evidence type="ECO:0000256" key="3">
    <source>
        <dbReference type="SAM" id="Phobius"/>
    </source>
</evidence>
<evidence type="ECO:0000259" key="4">
    <source>
        <dbReference type="PROSITE" id="PS51755"/>
    </source>
</evidence>
<dbReference type="SMART" id="SM00028">
    <property type="entry name" value="TPR"/>
    <property type="match status" value="4"/>
</dbReference>
<keyword evidence="3" id="KW-0472">Membrane</keyword>
<organism evidence="5 6">
    <name type="scientific">Rheinheimera marina</name>
    <dbReference type="NCBI Taxonomy" id="1774958"/>
    <lineage>
        <taxon>Bacteria</taxon>
        <taxon>Pseudomonadati</taxon>
        <taxon>Pseudomonadota</taxon>
        <taxon>Gammaproteobacteria</taxon>
        <taxon>Chromatiales</taxon>
        <taxon>Chromatiaceae</taxon>
        <taxon>Rheinheimera</taxon>
    </lineage>
</organism>
<dbReference type="PROSITE" id="PS51755">
    <property type="entry name" value="OMPR_PHOB"/>
    <property type="match status" value="1"/>
</dbReference>
<dbReference type="EMBL" id="JBHSGB010000016">
    <property type="protein sequence ID" value="MFC4656575.1"/>
    <property type="molecule type" value="Genomic_DNA"/>
</dbReference>
<gene>
    <name evidence="5" type="ORF">ACFO3I_16265</name>
</gene>
<dbReference type="InterPro" id="IPR019734">
    <property type="entry name" value="TPR_rpt"/>
</dbReference>
<dbReference type="RefSeq" id="WP_377335755.1">
    <property type="nucleotide sequence ID" value="NZ_JBHSGB010000016.1"/>
</dbReference>
<dbReference type="Gene3D" id="1.10.10.10">
    <property type="entry name" value="Winged helix-like DNA-binding domain superfamily/Winged helix DNA-binding domain"/>
    <property type="match status" value="1"/>
</dbReference>
<accession>A0ABV9JQT5</accession>
<dbReference type="Gene3D" id="1.25.40.10">
    <property type="entry name" value="Tetratricopeptide repeat domain"/>
    <property type="match status" value="2"/>
</dbReference>
<keyword evidence="3" id="KW-1133">Transmembrane helix</keyword>
<evidence type="ECO:0000313" key="5">
    <source>
        <dbReference type="EMBL" id="MFC4656575.1"/>
    </source>
</evidence>
<sequence>MIALPPLSYKFLLVLVSARGQVVSTDQLAEKVWQKSYVSDETISQRASLLRKALADTADSYFEAIRGTGYRWVADVVLLSSPASVTAPSADSRQMAKVHKALLAVAVVAIIAALLAAYVVQRTPASTAASSKPSQPLSDHDLLLQKAKSYAAQFNAAANPHAIQLFRDVLALDPGSDSAKFGLAVALLHQVSKFNGDPTLLQEAEQLSANLLAAQPDSARRLWLRAFYFDVLGQINQAIALYEQALVQDGHLTEAKGGLAYLYRQKGRLHEALHLNMDIVGTELHYQFLQVAECLALAGLTKQAREWHQRAYQLAPDSAVVIAALARFELTEGKDEAAAKLLTALHNKGMGSAQSYEIAAILALRQQQPQQALALLQQAASLRPESEYTEAWLSWFLRDTQQQQPLQVSVEDWPDLWVYRAISLLASQQRQQAIEALQLAQRSGYLDYRFIQQLPLFHQLDGEAAYQSTLQAMARAADSERAKIEIYVLPKLNGLIVPAK</sequence>